<comment type="similarity">
    <text evidence="1">Belongs to the bacterial solute-binding protein 1 family.</text>
</comment>
<dbReference type="Pfam" id="PF01547">
    <property type="entry name" value="SBP_bac_1"/>
    <property type="match status" value="1"/>
</dbReference>
<name>A0ABN3IA42_9ACTN</name>
<proteinExistence type="inferred from homology"/>
<dbReference type="PANTHER" id="PTHR43649">
    <property type="entry name" value="ARABINOSE-BINDING PROTEIN-RELATED"/>
    <property type="match status" value="1"/>
</dbReference>
<keyword evidence="2" id="KW-0813">Transport</keyword>
<evidence type="ECO:0000256" key="3">
    <source>
        <dbReference type="ARBA" id="ARBA00022729"/>
    </source>
</evidence>
<dbReference type="EMBL" id="BAAARW010000001">
    <property type="protein sequence ID" value="GAA2398949.1"/>
    <property type="molecule type" value="Genomic_DNA"/>
</dbReference>
<reference evidence="5 6" key="1">
    <citation type="journal article" date="2019" name="Int. J. Syst. Evol. Microbiol.">
        <title>The Global Catalogue of Microorganisms (GCM) 10K type strain sequencing project: providing services to taxonomists for standard genome sequencing and annotation.</title>
        <authorList>
            <consortium name="The Broad Institute Genomics Platform"/>
            <consortium name="The Broad Institute Genome Sequencing Center for Infectious Disease"/>
            <person name="Wu L."/>
            <person name="Ma J."/>
        </authorList>
    </citation>
    <scope>NUCLEOTIDE SEQUENCE [LARGE SCALE GENOMIC DNA]</scope>
    <source>
        <strain evidence="5 6">JCM 3325</strain>
    </source>
</reference>
<dbReference type="SUPFAM" id="SSF53850">
    <property type="entry name" value="Periplasmic binding protein-like II"/>
    <property type="match status" value="1"/>
</dbReference>
<gene>
    <name evidence="5" type="ORF">GCM10010191_02170</name>
</gene>
<evidence type="ECO:0000256" key="1">
    <source>
        <dbReference type="ARBA" id="ARBA00008520"/>
    </source>
</evidence>
<feature type="region of interest" description="Disordered" evidence="4">
    <location>
        <begin position="1"/>
        <end position="20"/>
    </location>
</feature>
<organism evidence="5 6">
    <name type="scientific">Actinomadura vinacea</name>
    <dbReference type="NCBI Taxonomy" id="115336"/>
    <lineage>
        <taxon>Bacteria</taxon>
        <taxon>Bacillati</taxon>
        <taxon>Actinomycetota</taxon>
        <taxon>Actinomycetes</taxon>
        <taxon>Streptosporangiales</taxon>
        <taxon>Thermomonosporaceae</taxon>
        <taxon>Actinomadura</taxon>
    </lineage>
</organism>
<keyword evidence="3" id="KW-0732">Signal</keyword>
<dbReference type="InterPro" id="IPR006059">
    <property type="entry name" value="SBP"/>
</dbReference>
<comment type="caution">
    <text evidence="5">The sequence shown here is derived from an EMBL/GenBank/DDBJ whole genome shotgun (WGS) entry which is preliminary data.</text>
</comment>
<evidence type="ECO:0000313" key="5">
    <source>
        <dbReference type="EMBL" id="GAA2398949.1"/>
    </source>
</evidence>
<dbReference type="CDD" id="cd14750">
    <property type="entry name" value="PBP2_TMBP"/>
    <property type="match status" value="1"/>
</dbReference>
<dbReference type="Gene3D" id="3.40.190.10">
    <property type="entry name" value="Periplasmic binding protein-like II"/>
    <property type="match status" value="2"/>
</dbReference>
<evidence type="ECO:0000256" key="4">
    <source>
        <dbReference type="SAM" id="MobiDB-lite"/>
    </source>
</evidence>
<dbReference type="InterPro" id="IPR050490">
    <property type="entry name" value="Bact_solute-bd_prot1"/>
</dbReference>
<dbReference type="Proteomes" id="UP001501231">
    <property type="component" value="Unassembled WGS sequence"/>
</dbReference>
<protein>
    <submittedName>
        <fullName evidence="5">ABC transporter substrate-binding protein</fullName>
    </submittedName>
</protein>
<dbReference type="PANTHER" id="PTHR43649:SF34">
    <property type="entry name" value="ABC TRANSPORTER PERIPLASMIC-BINDING PROTEIN YCJN-RELATED"/>
    <property type="match status" value="1"/>
</dbReference>
<evidence type="ECO:0000313" key="6">
    <source>
        <dbReference type="Proteomes" id="UP001501231"/>
    </source>
</evidence>
<evidence type="ECO:0000256" key="2">
    <source>
        <dbReference type="ARBA" id="ARBA00022448"/>
    </source>
</evidence>
<sequence length="455" mass="49205">MWGVVPHSEPSPHKGSVRSVGRAPASRAACGVLAVALAAAPLAACTGGGGPDMNGTGPIVFADGHDTSRGAQIRGLVNRWNASNPDERVEMVELSEYNGDHRAQLVTSAQDAATAARGGGAGSRPGFDPGCYDVVALDVIWTAEFARWNYIVPLDEKAVGHRAFMRGPIESARYRGRLWGVPLRTDVGLLYYRKDVLDAEGLAPPRTWAELRHQARTVAPRHNLQGFVTQLGRYEGFTVNTLESIWDTGGTVVTSGGEIQARPQVIEKGFARLVQGVQEGWIPRDALGFNEEGARSAFEDGRALFMRNWTYAHGLLNAGDSPVAGKVGVARLPTPSALGGWNLALSTCSERRRTALRFMRFMSSEASERVIFDAAGFAPARKALYDDPALRHSQPHLRILRETVEGARNRGPSPYYDQISGTFQARLHDVLSRPDGLRDGLDGLAADVYRAADGR</sequence>
<accession>A0ABN3IA42</accession>
<keyword evidence="6" id="KW-1185">Reference proteome</keyword>